<name>A0A0C5VH54_9GAMM</name>
<gene>
    <name evidence="1" type="ORF">YC6258_01927</name>
</gene>
<dbReference type="Proteomes" id="UP000032266">
    <property type="component" value="Chromosome"/>
</dbReference>
<keyword evidence="2" id="KW-1185">Reference proteome</keyword>
<dbReference type="STRING" id="1445510.YC6258_01927"/>
<dbReference type="EMBL" id="CP007142">
    <property type="protein sequence ID" value="AJQ93972.1"/>
    <property type="molecule type" value="Genomic_DNA"/>
</dbReference>
<sequence length="43" mass="4920">MFKIFHNSILITAVQGQTLLPISNWTISDKNDECPPPLQKHDK</sequence>
<protein>
    <submittedName>
        <fullName evidence="1">Uncharacterized protein</fullName>
    </submittedName>
</protein>
<proteinExistence type="predicted"/>
<dbReference type="KEGG" id="gsn:YC6258_01927"/>
<evidence type="ECO:0000313" key="2">
    <source>
        <dbReference type="Proteomes" id="UP000032266"/>
    </source>
</evidence>
<reference evidence="1 2" key="1">
    <citation type="submission" date="2014-01" db="EMBL/GenBank/DDBJ databases">
        <title>Full genme sequencing of cellulolytic bacterium Gynuella sunshinyii YC6258T gen. nov., sp. nov.</title>
        <authorList>
            <person name="Khan H."/>
            <person name="Chung E.J."/>
            <person name="Chung Y.R."/>
        </authorList>
    </citation>
    <scope>NUCLEOTIDE SEQUENCE [LARGE SCALE GENOMIC DNA]</scope>
    <source>
        <strain evidence="1 2">YC6258</strain>
    </source>
</reference>
<dbReference type="HOGENOM" id="CLU_3234241_0_0_6"/>
<dbReference type="AlphaFoldDB" id="A0A0C5VH54"/>
<accession>A0A0C5VH54</accession>
<organism evidence="1 2">
    <name type="scientific">Gynuella sunshinyii YC6258</name>
    <dbReference type="NCBI Taxonomy" id="1445510"/>
    <lineage>
        <taxon>Bacteria</taxon>
        <taxon>Pseudomonadati</taxon>
        <taxon>Pseudomonadota</taxon>
        <taxon>Gammaproteobacteria</taxon>
        <taxon>Oceanospirillales</taxon>
        <taxon>Saccharospirillaceae</taxon>
        <taxon>Gynuella</taxon>
    </lineage>
</organism>
<evidence type="ECO:0000313" key="1">
    <source>
        <dbReference type="EMBL" id="AJQ93972.1"/>
    </source>
</evidence>